<dbReference type="SUPFAM" id="SSF56935">
    <property type="entry name" value="Porins"/>
    <property type="match status" value="1"/>
</dbReference>
<protein>
    <submittedName>
        <fullName evidence="2">Porin</fullName>
    </submittedName>
</protein>
<reference evidence="2" key="1">
    <citation type="journal article" date="2021" name="ISME J.">
        <title>Genomic evolution of the class Acidithiobacillia: deep-branching Proteobacteria living in extreme acidic conditions.</title>
        <authorList>
            <person name="Moya-Beltran A."/>
            <person name="Beard S."/>
            <person name="Rojas-Villalobos C."/>
            <person name="Issotta F."/>
            <person name="Gallardo Y."/>
            <person name="Ulloa R."/>
            <person name="Giaveno A."/>
            <person name="Degli Esposti M."/>
            <person name="Johnson D.B."/>
            <person name="Quatrini R."/>
        </authorList>
    </citation>
    <scope>NUCLEOTIDE SEQUENCE</scope>
    <source>
        <strain evidence="2">VAN18-1</strain>
    </source>
</reference>
<name>A0AAE3CL00_9PROT</name>
<dbReference type="Proteomes" id="UP001197378">
    <property type="component" value="Unassembled WGS sequence"/>
</dbReference>
<dbReference type="RefSeq" id="WP_215872704.1">
    <property type="nucleotide sequence ID" value="NZ_JAAXYO010000199.1"/>
</dbReference>
<keyword evidence="1" id="KW-0732">Signal</keyword>
<evidence type="ECO:0000313" key="2">
    <source>
        <dbReference type="EMBL" id="MBU2789352.1"/>
    </source>
</evidence>
<accession>A0AAE3CL00</accession>
<dbReference type="Gene3D" id="2.40.160.10">
    <property type="entry name" value="Porin"/>
    <property type="match status" value="1"/>
</dbReference>
<dbReference type="EMBL" id="JAAXYO010000199">
    <property type="protein sequence ID" value="MBU2789352.1"/>
    <property type="molecule type" value="Genomic_DNA"/>
</dbReference>
<sequence>MTRTKPLLLSGVVSAALAAGLLYAPGAEAANWFELQGISPAKAPLFGVSGFIEPTIWVQPGTEDGLLHEVPHINLVGPDFSQGTTAGILRARIMFRGNLNPNISYFVAGEFGNNGYTHVRSGYQPGLIDGHVTFSYIPGARVEVGLIRAPSSEGAMQGFMTYNYVISSTVINQLMNQPMLNSAYISKDSPAGYLIPGTEKLGVNGYRYPGAMIFDWFRSGPWEFTYGAMVGMYGTVAAGNQSNEPMEAVRLQEAYILGGKGPFRSDIQGGIWYQHAVPRFDGANYDMNRYGADLQYLQGYMHPWGRQFRFEYMRGNGWIDAPAAFNKADLKQAALYQTQLYPGIGNKAWGYMVEGGLFLTKNIEVNLRYDYYNRLPNNPAQNRIFKTYALGLQYHFTPLTKVMAGYYFRTLDVPHPNATSESVASAVDNVFALQAMIAF</sequence>
<evidence type="ECO:0000256" key="1">
    <source>
        <dbReference type="SAM" id="SignalP"/>
    </source>
</evidence>
<evidence type="ECO:0000313" key="3">
    <source>
        <dbReference type="Proteomes" id="UP001197378"/>
    </source>
</evidence>
<organism evidence="2 3">
    <name type="scientific">Igneacidithiobacillus copahuensis</name>
    <dbReference type="NCBI Taxonomy" id="2724909"/>
    <lineage>
        <taxon>Bacteria</taxon>
        <taxon>Pseudomonadati</taxon>
        <taxon>Pseudomonadota</taxon>
        <taxon>Acidithiobacillia</taxon>
        <taxon>Acidithiobacillales</taxon>
        <taxon>Acidithiobacillaceae</taxon>
        <taxon>Igneacidithiobacillus</taxon>
    </lineage>
</organism>
<feature type="chain" id="PRO_5042113554" evidence="1">
    <location>
        <begin position="30"/>
        <end position="439"/>
    </location>
</feature>
<proteinExistence type="predicted"/>
<feature type="signal peptide" evidence="1">
    <location>
        <begin position="1"/>
        <end position="29"/>
    </location>
</feature>
<gene>
    <name evidence="2" type="ORF">HFQ13_14275</name>
</gene>
<dbReference type="AlphaFoldDB" id="A0AAE3CL00"/>
<dbReference type="InterPro" id="IPR023614">
    <property type="entry name" value="Porin_dom_sf"/>
</dbReference>
<comment type="caution">
    <text evidence="2">The sequence shown here is derived from an EMBL/GenBank/DDBJ whole genome shotgun (WGS) entry which is preliminary data.</text>
</comment>
<keyword evidence="3" id="KW-1185">Reference proteome</keyword>